<organism evidence="2 3">
    <name type="scientific">Dulcicalothrix desertica PCC 7102</name>
    <dbReference type="NCBI Taxonomy" id="232991"/>
    <lineage>
        <taxon>Bacteria</taxon>
        <taxon>Bacillati</taxon>
        <taxon>Cyanobacteriota</taxon>
        <taxon>Cyanophyceae</taxon>
        <taxon>Nostocales</taxon>
        <taxon>Calotrichaceae</taxon>
        <taxon>Dulcicalothrix</taxon>
    </lineage>
</organism>
<reference evidence="2" key="1">
    <citation type="submission" date="2018-12" db="EMBL/GenBank/DDBJ databases">
        <authorList>
            <person name="Will S."/>
            <person name="Neumann-Schaal M."/>
            <person name="Henke P."/>
        </authorList>
    </citation>
    <scope>NUCLEOTIDE SEQUENCE</scope>
    <source>
        <strain evidence="2">PCC 7102</strain>
    </source>
</reference>
<feature type="transmembrane region" description="Helical" evidence="1">
    <location>
        <begin position="273"/>
        <end position="292"/>
    </location>
</feature>
<comment type="caution">
    <text evidence="2">The sequence shown here is derived from an EMBL/GenBank/DDBJ whole genome shotgun (WGS) entry which is preliminary data.</text>
</comment>
<keyword evidence="1" id="KW-0472">Membrane</keyword>
<feature type="transmembrane region" description="Helical" evidence="1">
    <location>
        <begin position="208"/>
        <end position="227"/>
    </location>
</feature>
<evidence type="ECO:0000313" key="3">
    <source>
        <dbReference type="Proteomes" id="UP000271624"/>
    </source>
</evidence>
<feature type="transmembrane region" description="Helical" evidence="1">
    <location>
        <begin position="155"/>
        <end position="177"/>
    </location>
</feature>
<gene>
    <name evidence="2" type="ORF">DSM106972_078690</name>
</gene>
<name>A0A3S1AET1_9CYAN</name>
<sequence>MYSLYIYSRNKYMLQFIEKLGEWNPQFTREIKGRLKLFPILVTSAISLVVQAVVFLAQLGQIPGSAYRMTEKYCGIGRSYQQELSDISEILPKLQNSFFLYSSKENFDAIKLEQVKIQLEQATNRRITLEKVLYEQPCPPGQINMTEWWHEHFQYIFQALSVIFIITLLVAGTYLLINNLAQEERRGTLNFIRLSPQSEFSILTGKMLGVPILVYLSVTLAIPFHIFSGQAAGIAFNHILSYYAVLAGSCIFFFSAAFLFSLTTRALGGFQPWLGAGSVLMFLTFLLLSTLYGSYLRNGAAWFIMFSPVDATSYLFPNLFKTYDGIGWSKYKEIQFFYIPISTNLVSFLGIHLVNYGLWTYGIWQGLQRRFRNPNTPVISKQQSYFLVAFVQILLWGFTLQQYAENRGSTAVDNPYYNIDINSQILSNLPIFALFNFVLLFGLIFILSQERQTIQDWARYRHKGRRGWWHNSLLRDLLFGEKSPAILAFALHLLTMSIPFAIWIFLSKQLYTRKNVSIDWLFQDNSRLKFALGIALLAVLWAIGATVAQRMLLLKTSKRYLWACGTTSALLFAPALILSILNNTSDKRSFLWLFSIHPWEALPTTSLPIVFMALFTEVMVLGFLNIRMVKKIISLHRQDACATD</sequence>
<dbReference type="EMBL" id="RSCL01000027">
    <property type="protein sequence ID" value="RUS99167.1"/>
    <property type="molecule type" value="Genomic_DNA"/>
</dbReference>
<feature type="transmembrane region" description="Helical" evidence="1">
    <location>
        <begin position="424"/>
        <end position="447"/>
    </location>
</feature>
<keyword evidence="3" id="KW-1185">Reference proteome</keyword>
<feature type="transmembrane region" description="Helical" evidence="1">
    <location>
        <begin position="485"/>
        <end position="506"/>
    </location>
</feature>
<feature type="transmembrane region" description="Helical" evidence="1">
    <location>
        <begin position="239"/>
        <end position="261"/>
    </location>
</feature>
<reference evidence="2" key="2">
    <citation type="journal article" date="2019" name="Genome Biol. Evol.">
        <title>Day and night: Metabolic profiles and evolutionary relationships of six axenic non-marine cyanobacteria.</title>
        <authorList>
            <person name="Will S.E."/>
            <person name="Henke P."/>
            <person name="Boedeker C."/>
            <person name="Huang S."/>
            <person name="Brinkmann H."/>
            <person name="Rohde M."/>
            <person name="Jarek M."/>
            <person name="Friedl T."/>
            <person name="Seufert S."/>
            <person name="Schumacher M."/>
            <person name="Overmann J."/>
            <person name="Neumann-Schaal M."/>
            <person name="Petersen J."/>
        </authorList>
    </citation>
    <scope>NUCLEOTIDE SEQUENCE [LARGE SCALE GENOMIC DNA]</scope>
    <source>
        <strain evidence="2">PCC 7102</strain>
    </source>
</reference>
<feature type="transmembrane region" description="Helical" evidence="1">
    <location>
        <begin position="385"/>
        <end position="404"/>
    </location>
</feature>
<protein>
    <submittedName>
        <fullName evidence="2">Uncharacterized protein</fullName>
    </submittedName>
</protein>
<dbReference type="AlphaFoldDB" id="A0A3S1AET1"/>
<evidence type="ECO:0000313" key="2">
    <source>
        <dbReference type="EMBL" id="RUS99167.1"/>
    </source>
</evidence>
<feature type="transmembrane region" description="Helical" evidence="1">
    <location>
        <begin position="526"/>
        <end position="548"/>
    </location>
</feature>
<feature type="transmembrane region" description="Helical" evidence="1">
    <location>
        <begin position="37"/>
        <end position="59"/>
    </location>
</feature>
<keyword evidence="1" id="KW-0812">Transmembrane</keyword>
<keyword evidence="1" id="KW-1133">Transmembrane helix</keyword>
<dbReference type="Proteomes" id="UP000271624">
    <property type="component" value="Unassembled WGS sequence"/>
</dbReference>
<feature type="transmembrane region" description="Helical" evidence="1">
    <location>
        <begin position="336"/>
        <end position="364"/>
    </location>
</feature>
<feature type="transmembrane region" description="Helical" evidence="1">
    <location>
        <begin position="560"/>
        <end position="581"/>
    </location>
</feature>
<evidence type="ECO:0000256" key="1">
    <source>
        <dbReference type="SAM" id="Phobius"/>
    </source>
</evidence>
<feature type="transmembrane region" description="Helical" evidence="1">
    <location>
        <begin position="601"/>
        <end position="624"/>
    </location>
</feature>
<accession>A0A3S1AET1</accession>
<proteinExistence type="predicted"/>